<reference evidence="3" key="2">
    <citation type="submission" date="2016-01" db="EMBL/GenBank/DDBJ databases">
        <title>Complete genome sequence of Agromyces aureus AR33T and comparison with related organisms.</title>
        <authorList>
            <person name="Corretto E."/>
            <person name="Antonielli L."/>
            <person name="Sessitsch A."/>
            <person name="Brader G."/>
        </authorList>
    </citation>
    <scope>NUCLEOTIDE SEQUENCE [LARGE SCALE GENOMIC DNA]</scope>
    <source>
        <strain evidence="3">AR33</strain>
    </source>
</reference>
<sequence>MGRGRQKAKHTKVARELKYFSPNTDYNALERELTSSSHDEYSEEAAKWAEYAADDDDDSYATDDEQHEQRA</sequence>
<keyword evidence="3" id="KW-1185">Reference proteome</keyword>
<dbReference type="AlphaFoldDB" id="A0A191WIW4"/>
<protein>
    <recommendedName>
        <fullName evidence="4">DUF3073 domain-containing protein</fullName>
    </recommendedName>
</protein>
<reference evidence="2 3" key="1">
    <citation type="journal article" date="2016" name="Int. J. Syst. Evol. Microbiol.">
        <title>Agromyces aureus sp. nov., isolated from the rhizosphere of Salix caprea L. grown in a heavy-metal-contaminated soil.</title>
        <authorList>
            <person name="Corretto E."/>
            <person name="Antonielli L."/>
            <person name="Sessitsch A."/>
            <person name="Compant S."/>
            <person name="Gorfer M."/>
            <person name="Kuffner M."/>
            <person name="Brader G."/>
        </authorList>
    </citation>
    <scope>NUCLEOTIDE SEQUENCE [LARGE SCALE GENOMIC DNA]</scope>
    <source>
        <strain evidence="2 3">AR33</strain>
    </source>
</reference>
<evidence type="ECO:0000313" key="3">
    <source>
        <dbReference type="Proteomes" id="UP000078437"/>
    </source>
</evidence>
<evidence type="ECO:0000256" key="1">
    <source>
        <dbReference type="SAM" id="MobiDB-lite"/>
    </source>
</evidence>
<dbReference type="KEGG" id="agy:ATC03_17655"/>
<accession>A0A191WIW4</accession>
<feature type="compositionally biased region" description="Acidic residues" evidence="1">
    <location>
        <begin position="52"/>
        <end position="71"/>
    </location>
</feature>
<dbReference type="STRING" id="453304.ATC03_17655"/>
<dbReference type="OrthoDB" id="3217921at2"/>
<dbReference type="Proteomes" id="UP000078437">
    <property type="component" value="Chromosome"/>
</dbReference>
<gene>
    <name evidence="2" type="ORF">ATC03_17655</name>
</gene>
<dbReference type="RefSeq" id="WP_067880007.1">
    <property type="nucleotide sequence ID" value="NZ_CP013979.1"/>
</dbReference>
<proteinExistence type="predicted"/>
<organism evidence="2 3">
    <name type="scientific">Agromyces aureus</name>
    <dbReference type="NCBI Taxonomy" id="453304"/>
    <lineage>
        <taxon>Bacteria</taxon>
        <taxon>Bacillati</taxon>
        <taxon>Actinomycetota</taxon>
        <taxon>Actinomycetes</taxon>
        <taxon>Micrococcales</taxon>
        <taxon>Microbacteriaceae</taxon>
        <taxon>Agromyces</taxon>
    </lineage>
</organism>
<name>A0A191WIW4_9MICO</name>
<dbReference type="InterPro" id="IPR021426">
    <property type="entry name" value="DUF3073"/>
</dbReference>
<feature type="region of interest" description="Disordered" evidence="1">
    <location>
        <begin position="34"/>
        <end position="71"/>
    </location>
</feature>
<dbReference type="Pfam" id="PF11273">
    <property type="entry name" value="DUF3073"/>
    <property type="match status" value="1"/>
</dbReference>
<evidence type="ECO:0008006" key="4">
    <source>
        <dbReference type="Google" id="ProtNLM"/>
    </source>
</evidence>
<dbReference type="EMBL" id="CP013979">
    <property type="protein sequence ID" value="ANJ28255.1"/>
    <property type="molecule type" value="Genomic_DNA"/>
</dbReference>
<evidence type="ECO:0000313" key="2">
    <source>
        <dbReference type="EMBL" id="ANJ28255.1"/>
    </source>
</evidence>
<feature type="compositionally biased region" description="Basic and acidic residues" evidence="1">
    <location>
        <begin position="34"/>
        <end position="47"/>
    </location>
</feature>